<dbReference type="RefSeq" id="XP_008485599.1">
    <property type="nucleotide sequence ID" value="XM_008487377.2"/>
</dbReference>
<feature type="region of interest" description="Disordered" evidence="1">
    <location>
        <begin position="549"/>
        <end position="577"/>
    </location>
</feature>
<evidence type="ECO:0000313" key="4">
    <source>
        <dbReference type="RefSeq" id="XP_008485599.1"/>
    </source>
</evidence>
<dbReference type="Proteomes" id="UP000079169">
    <property type="component" value="Unplaced"/>
</dbReference>
<organism evidence="3 4">
    <name type="scientific">Diaphorina citri</name>
    <name type="common">Asian citrus psyllid</name>
    <dbReference type="NCBI Taxonomy" id="121845"/>
    <lineage>
        <taxon>Eukaryota</taxon>
        <taxon>Metazoa</taxon>
        <taxon>Ecdysozoa</taxon>
        <taxon>Arthropoda</taxon>
        <taxon>Hexapoda</taxon>
        <taxon>Insecta</taxon>
        <taxon>Pterygota</taxon>
        <taxon>Neoptera</taxon>
        <taxon>Paraneoptera</taxon>
        <taxon>Hemiptera</taxon>
        <taxon>Sternorrhyncha</taxon>
        <taxon>Psylloidea</taxon>
        <taxon>Psyllidae</taxon>
        <taxon>Diaphorininae</taxon>
        <taxon>Diaphorina</taxon>
    </lineage>
</organism>
<dbReference type="STRING" id="121845.A0A1S3DP25"/>
<dbReference type="PANTHER" id="PTHR47272:SF2">
    <property type="entry name" value="PIGGYBAC TRANSPOSABLE ELEMENT-DERIVED PROTEIN 3-LIKE"/>
    <property type="match status" value="1"/>
</dbReference>
<gene>
    <name evidence="4" type="primary">LOC103522270</name>
</gene>
<evidence type="ECO:0000259" key="2">
    <source>
        <dbReference type="Pfam" id="PF13843"/>
    </source>
</evidence>
<name>A0A1S3DP25_DIACI</name>
<dbReference type="KEGG" id="dci:103522270"/>
<proteinExistence type="predicted"/>
<dbReference type="PANTHER" id="PTHR47272">
    <property type="entry name" value="DDE_TNP_1_7 DOMAIN-CONTAINING PROTEIN"/>
    <property type="match status" value="1"/>
</dbReference>
<protein>
    <submittedName>
        <fullName evidence="4">PiggyBac transposable element-derived protein 3-like</fullName>
    </submittedName>
</protein>
<evidence type="ECO:0000256" key="1">
    <source>
        <dbReference type="SAM" id="MobiDB-lite"/>
    </source>
</evidence>
<dbReference type="InterPro" id="IPR029526">
    <property type="entry name" value="PGBD"/>
</dbReference>
<dbReference type="PaxDb" id="121845-A0A1S3DP25"/>
<feature type="compositionally biased region" description="Acidic residues" evidence="1">
    <location>
        <begin position="555"/>
        <end position="564"/>
    </location>
</feature>
<dbReference type="GeneID" id="103522270"/>
<reference evidence="4" key="1">
    <citation type="submission" date="2025-08" db="UniProtKB">
        <authorList>
            <consortium name="RefSeq"/>
        </authorList>
    </citation>
    <scope>IDENTIFICATION</scope>
</reference>
<accession>A0A1S3DP25</accession>
<evidence type="ECO:0000313" key="3">
    <source>
        <dbReference type="Proteomes" id="UP000079169"/>
    </source>
</evidence>
<sequence>MENLAGRSSAIEDLLFGDVSECEYCDDNEEETFTLPVYFVDEGVVEDGSADDVAEDAVAGDIVEDGVAGDVVEDGAVGDVVEDGAVGDVVQGEQVHNFQNMEMEPAAVQNIRQPFNAKARVMAASLAWKKTSWRMKSANNVQFDNANAYASVLNPPQYYYKYFTNDLFDLGARETNQYYMQMHGTPLTPPVTPEELKTFFGICSIQGIFHYPRLHYYWSVKYGQKEIFTHMSRRRFFLLRNHLHFVNNLEVPREVKDSNKLWKIQPVLDAVRQQCLKIERLPTDKYAIDEQMIPFSGKCGLKQFVKNKPRPIGLKNFALTTSSGILMDFEIYQGAQTRLPDRELGLGASVILRLCETLPRKSEVYFDRYFTTVPGLLRLLDYGIYGTGTIMPNRFSERNSLKSDKDMTRGDSAQVVGSFEQKKKIVITKWMDNKSVLMASTSTGKLPESTVRRWDKVSKSYKNVTSPAVVSSYNSNMGGVDICDQLMEYYRCFFKTKKWTLKTIMHFHDLAIVNSFQEYKRACQLRGQRKTLDLCSFKLHVAEALLDAPRPPNEEISDSEDENEAIPRNRPAGLPSTARRYDQYGHFAVCEDLPAPL</sequence>
<feature type="non-terminal residue" evidence="4">
    <location>
        <position position="597"/>
    </location>
</feature>
<keyword evidence="3" id="KW-1185">Reference proteome</keyword>
<feature type="domain" description="PiggyBac transposable element-derived protein" evidence="2">
    <location>
        <begin position="155"/>
        <end position="516"/>
    </location>
</feature>
<dbReference type="AlphaFoldDB" id="A0A1S3DP25"/>
<dbReference type="Pfam" id="PF13843">
    <property type="entry name" value="DDE_Tnp_1_7"/>
    <property type="match status" value="1"/>
</dbReference>